<dbReference type="AlphaFoldDB" id="K6ZIU1"/>
<name>K6ZIU1_9ALTE</name>
<evidence type="ECO:0000313" key="3">
    <source>
        <dbReference type="Proteomes" id="UP000006251"/>
    </source>
</evidence>
<gene>
    <name evidence="2" type="primary">pilP</name>
    <name evidence="2" type="ORF">GPAL_1932</name>
</gene>
<proteinExistence type="predicted"/>
<dbReference type="RefSeq" id="WP_006011167.1">
    <property type="nucleotide sequence ID" value="NZ_AUAV01000005.1"/>
</dbReference>
<keyword evidence="3" id="KW-1185">Reference proteome</keyword>
<dbReference type="Pfam" id="PF04351">
    <property type="entry name" value="PilP"/>
    <property type="match status" value="1"/>
</dbReference>
<evidence type="ECO:0000313" key="2">
    <source>
        <dbReference type="EMBL" id="GAC28793.1"/>
    </source>
</evidence>
<keyword evidence="1" id="KW-0732">Signal</keyword>
<dbReference type="Proteomes" id="UP000006251">
    <property type="component" value="Unassembled WGS sequence"/>
</dbReference>
<dbReference type="STRING" id="1121922.GCA_000428905_01158"/>
<evidence type="ECO:0000256" key="1">
    <source>
        <dbReference type="SAM" id="SignalP"/>
    </source>
</evidence>
<sequence>MTNAFIPLPKSLMNKYLVLATCLSLSACSAEIDDLIAYTDSVKANTNISIEEYPKFKQLQPVNYSASNLRSPFQRLQQGNEAKTSVTVQTANCNQPNRQRSKEKLESYGIDALQMTGVFSTGGQKWVLIKANDGTLHKAKRGQYIGLFFGKIINITDKEVVIEEMLPDGAGCWKTKIATLTMSSVAGENDNV</sequence>
<dbReference type="PIRSF" id="PIRSF016481">
    <property type="entry name" value="Pilus_assembly_PilP"/>
    <property type="match status" value="1"/>
</dbReference>
<dbReference type="InterPro" id="IPR007446">
    <property type="entry name" value="PilP"/>
</dbReference>
<dbReference type="EMBL" id="BAEQ01000030">
    <property type="protein sequence ID" value="GAC28793.1"/>
    <property type="molecule type" value="Genomic_DNA"/>
</dbReference>
<dbReference type="Gene3D" id="2.30.30.830">
    <property type="match status" value="1"/>
</dbReference>
<reference evidence="3" key="1">
    <citation type="journal article" date="2014" name="Environ. Microbiol.">
        <title>Comparative genomics of the marine bacterial genus Glaciecola reveals the high degree of genomic diversity and genomic characteristic for cold adaptation.</title>
        <authorList>
            <person name="Qin Q.L."/>
            <person name="Xie B.B."/>
            <person name="Yu Y."/>
            <person name="Shu Y.L."/>
            <person name="Rong J.C."/>
            <person name="Zhang Y.J."/>
            <person name="Zhao D.L."/>
            <person name="Chen X.L."/>
            <person name="Zhang X.Y."/>
            <person name="Chen B."/>
            <person name="Zhou B.C."/>
            <person name="Zhang Y.Z."/>
        </authorList>
    </citation>
    <scope>NUCLEOTIDE SEQUENCE [LARGE SCALE GENOMIC DNA]</scope>
    <source>
        <strain evidence="3">ACAM 615</strain>
    </source>
</reference>
<feature type="chain" id="PRO_5003898392" evidence="1">
    <location>
        <begin position="30"/>
        <end position="192"/>
    </location>
</feature>
<comment type="caution">
    <text evidence="2">The sequence shown here is derived from an EMBL/GenBank/DDBJ whole genome shotgun (WGS) entry which is preliminary data.</text>
</comment>
<organism evidence="2 3">
    <name type="scientific">Brumicola pallidula DSM 14239 = ACAM 615</name>
    <dbReference type="NCBI Taxonomy" id="1121922"/>
    <lineage>
        <taxon>Bacteria</taxon>
        <taxon>Pseudomonadati</taxon>
        <taxon>Pseudomonadota</taxon>
        <taxon>Gammaproteobacteria</taxon>
        <taxon>Alteromonadales</taxon>
        <taxon>Alteromonadaceae</taxon>
        <taxon>Brumicola</taxon>
    </lineage>
</organism>
<accession>K6ZIU1</accession>
<feature type="signal peptide" evidence="1">
    <location>
        <begin position="1"/>
        <end position="29"/>
    </location>
</feature>
<protein>
    <submittedName>
        <fullName evidence="2">Type IV pilus assembly protein PilP</fullName>
    </submittedName>
</protein>